<dbReference type="InterPro" id="IPR019734">
    <property type="entry name" value="TPR_rpt"/>
</dbReference>
<dbReference type="OrthoDB" id="9797911at2"/>
<dbReference type="EMBL" id="SJPQ01000001">
    <property type="protein sequence ID" value="TWT90222.1"/>
    <property type="molecule type" value="Genomic_DNA"/>
</dbReference>
<organism evidence="3 4">
    <name type="scientific">Pseudobythopirellula maris</name>
    <dbReference type="NCBI Taxonomy" id="2527991"/>
    <lineage>
        <taxon>Bacteria</taxon>
        <taxon>Pseudomonadati</taxon>
        <taxon>Planctomycetota</taxon>
        <taxon>Planctomycetia</taxon>
        <taxon>Pirellulales</taxon>
        <taxon>Lacipirellulaceae</taxon>
        <taxon>Pseudobythopirellula</taxon>
    </lineage>
</organism>
<dbReference type="InterPro" id="IPR011990">
    <property type="entry name" value="TPR-like_helical_dom_sf"/>
</dbReference>
<dbReference type="RefSeq" id="WP_146396846.1">
    <property type="nucleotide sequence ID" value="NZ_SJPQ01000001.1"/>
</dbReference>
<protein>
    <submittedName>
        <fullName evidence="3">Tetratricopeptide repeat protein</fullName>
    </submittedName>
</protein>
<evidence type="ECO:0000256" key="1">
    <source>
        <dbReference type="ARBA" id="ARBA00022737"/>
    </source>
</evidence>
<evidence type="ECO:0000256" key="2">
    <source>
        <dbReference type="ARBA" id="ARBA00022803"/>
    </source>
</evidence>
<keyword evidence="1" id="KW-0677">Repeat</keyword>
<dbReference type="SMART" id="SM00028">
    <property type="entry name" value="TPR"/>
    <property type="match status" value="3"/>
</dbReference>
<keyword evidence="2" id="KW-0802">TPR repeat</keyword>
<dbReference type="Gene3D" id="1.25.40.10">
    <property type="entry name" value="Tetratricopeptide repeat domain"/>
    <property type="match status" value="2"/>
</dbReference>
<sequence>MASKERKNDLLKDLHQSGRYGELADLCRKRVEKLRAMYGPRHGKVGFALKQLAYTHYLQGDLPRSEESLRAAIEVLGDSGSSKTGLYRACQLDLARVCIFIGKHAETESLLGEVLSAAAALPSASQRLCAGAHFVRSKLQRKEKDFEGAEQSLEMAEIWILQQLGEESRYYASLQHQKGEVYWRQGRFSEAEHALRKSMSAHETILETESADYAMAMSLLGEVLAKRGNREEASESQGRALEILKRVRPAGHSNILQVERLVAEPS</sequence>
<dbReference type="PANTHER" id="PTHR45641:SF19">
    <property type="entry name" value="NEPHROCYSTIN-3"/>
    <property type="match status" value="1"/>
</dbReference>
<comment type="caution">
    <text evidence="3">The sequence shown here is derived from an EMBL/GenBank/DDBJ whole genome shotgun (WGS) entry which is preliminary data.</text>
</comment>
<dbReference type="SUPFAM" id="SSF48452">
    <property type="entry name" value="TPR-like"/>
    <property type="match status" value="2"/>
</dbReference>
<gene>
    <name evidence="3" type="ORF">Mal64_06060</name>
</gene>
<accession>A0A5C5ZRQ3</accession>
<dbReference type="AlphaFoldDB" id="A0A5C5ZRQ3"/>
<dbReference type="Proteomes" id="UP000315440">
    <property type="component" value="Unassembled WGS sequence"/>
</dbReference>
<name>A0A5C5ZRQ3_9BACT</name>
<proteinExistence type="predicted"/>
<evidence type="ECO:0000313" key="4">
    <source>
        <dbReference type="Proteomes" id="UP000315440"/>
    </source>
</evidence>
<evidence type="ECO:0000313" key="3">
    <source>
        <dbReference type="EMBL" id="TWT90222.1"/>
    </source>
</evidence>
<reference evidence="3 4" key="1">
    <citation type="submission" date="2019-02" db="EMBL/GenBank/DDBJ databases">
        <title>Deep-cultivation of Planctomycetes and their phenomic and genomic characterization uncovers novel biology.</title>
        <authorList>
            <person name="Wiegand S."/>
            <person name="Jogler M."/>
            <person name="Boedeker C."/>
            <person name="Pinto D."/>
            <person name="Vollmers J."/>
            <person name="Rivas-Marin E."/>
            <person name="Kohn T."/>
            <person name="Peeters S.H."/>
            <person name="Heuer A."/>
            <person name="Rast P."/>
            <person name="Oberbeckmann S."/>
            <person name="Bunk B."/>
            <person name="Jeske O."/>
            <person name="Meyerdierks A."/>
            <person name="Storesund J.E."/>
            <person name="Kallscheuer N."/>
            <person name="Luecker S."/>
            <person name="Lage O.M."/>
            <person name="Pohl T."/>
            <person name="Merkel B.J."/>
            <person name="Hornburger P."/>
            <person name="Mueller R.-W."/>
            <person name="Bruemmer F."/>
            <person name="Labrenz M."/>
            <person name="Spormann A.M."/>
            <person name="Op Den Camp H."/>
            <person name="Overmann J."/>
            <person name="Amann R."/>
            <person name="Jetten M.S.M."/>
            <person name="Mascher T."/>
            <person name="Medema M.H."/>
            <person name="Devos D.P."/>
            <person name="Kaster A.-K."/>
            <person name="Ovreas L."/>
            <person name="Rohde M."/>
            <person name="Galperin M.Y."/>
            <person name="Jogler C."/>
        </authorList>
    </citation>
    <scope>NUCLEOTIDE SEQUENCE [LARGE SCALE GENOMIC DNA]</scope>
    <source>
        <strain evidence="3 4">Mal64</strain>
    </source>
</reference>
<dbReference type="Pfam" id="PF13424">
    <property type="entry name" value="TPR_12"/>
    <property type="match status" value="1"/>
</dbReference>
<keyword evidence="4" id="KW-1185">Reference proteome</keyword>
<dbReference type="PANTHER" id="PTHR45641">
    <property type="entry name" value="TETRATRICOPEPTIDE REPEAT PROTEIN (AFU_ORTHOLOGUE AFUA_6G03870)"/>
    <property type="match status" value="1"/>
</dbReference>